<dbReference type="AlphaFoldDB" id="A0A3Q7RN30"/>
<dbReference type="GO" id="GO:0006412">
    <property type="term" value="P:translation"/>
    <property type="evidence" value="ECO:0007669"/>
    <property type="project" value="InterPro"/>
</dbReference>
<feature type="region of interest" description="Disordered" evidence="6">
    <location>
        <begin position="1"/>
        <end position="26"/>
    </location>
</feature>
<evidence type="ECO:0000313" key="8">
    <source>
        <dbReference type="RefSeq" id="XP_025846979.1"/>
    </source>
</evidence>
<dbReference type="Proteomes" id="UP001652641">
    <property type="component" value="Chromosome 1"/>
</dbReference>
<comment type="similarity">
    <text evidence="2">Belongs to the eukaryotic ribosomal protein eS27 family.</text>
</comment>
<keyword evidence="5" id="KW-0687">Ribonucleoprotein</keyword>
<evidence type="ECO:0000256" key="3">
    <source>
        <dbReference type="ARBA" id="ARBA00022833"/>
    </source>
</evidence>
<dbReference type="InterPro" id="IPR011332">
    <property type="entry name" value="Ribosomal_zn-bd"/>
</dbReference>
<organism evidence="7 8">
    <name type="scientific">Vulpes vulpes</name>
    <name type="common">Red fox</name>
    <dbReference type="NCBI Taxonomy" id="9627"/>
    <lineage>
        <taxon>Eukaryota</taxon>
        <taxon>Metazoa</taxon>
        <taxon>Chordata</taxon>
        <taxon>Craniata</taxon>
        <taxon>Vertebrata</taxon>
        <taxon>Euteleostomi</taxon>
        <taxon>Mammalia</taxon>
        <taxon>Eutheria</taxon>
        <taxon>Laurasiatheria</taxon>
        <taxon>Carnivora</taxon>
        <taxon>Caniformia</taxon>
        <taxon>Canidae</taxon>
        <taxon>Vulpes</taxon>
    </lineage>
</organism>
<evidence type="ECO:0000256" key="1">
    <source>
        <dbReference type="ARBA" id="ARBA00001947"/>
    </source>
</evidence>
<dbReference type="InterPro" id="IPR000592">
    <property type="entry name" value="Ribosomal_eS27"/>
</dbReference>
<reference evidence="7" key="2">
    <citation type="submission" date="2025-05" db="UniProtKB">
        <authorList>
            <consortium name="RefSeq"/>
        </authorList>
    </citation>
    <scope>NUCLEOTIDE SEQUENCE [LARGE SCALE GENOMIC DNA]</scope>
</reference>
<name>A0A3Q7RN30_VULVU</name>
<evidence type="ECO:0000256" key="2">
    <source>
        <dbReference type="ARBA" id="ARBA00010919"/>
    </source>
</evidence>
<dbReference type="PANTHER" id="PTHR11594">
    <property type="entry name" value="40S RIBOSOMAL PROTEIN S27"/>
    <property type="match status" value="1"/>
</dbReference>
<dbReference type="GO" id="GO:1990904">
    <property type="term" value="C:ribonucleoprotein complex"/>
    <property type="evidence" value="ECO:0007669"/>
    <property type="project" value="UniProtKB-KW"/>
</dbReference>
<evidence type="ECO:0000313" key="7">
    <source>
        <dbReference type="Proteomes" id="UP001652641"/>
    </source>
</evidence>
<dbReference type="FunFam" id="2.20.25.100:FF:000001">
    <property type="entry name" value="40S ribosomal protein S27"/>
    <property type="match status" value="1"/>
</dbReference>
<evidence type="ECO:0000256" key="6">
    <source>
        <dbReference type="SAM" id="MobiDB-lite"/>
    </source>
</evidence>
<dbReference type="InterPro" id="IPR023407">
    <property type="entry name" value="Ribosomal_eS27_Zn-bd_dom_sf"/>
</dbReference>
<evidence type="ECO:0000256" key="4">
    <source>
        <dbReference type="ARBA" id="ARBA00022980"/>
    </source>
</evidence>
<dbReference type="Pfam" id="PF01667">
    <property type="entry name" value="Ribosomal_S27e"/>
    <property type="match status" value="1"/>
</dbReference>
<reference evidence="8" key="3">
    <citation type="submission" date="2025-08" db="UniProtKB">
        <authorList>
            <consortium name="RefSeq"/>
        </authorList>
    </citation>
    <scope>IDENTIFICATION</scope>
    <source>
        <tissue evidence="8">Cell line</tissue>
    </source>
</reference>
<dbReference type="SUPFAM" id="SSF57829">
    <property type="entry name" value="Zn-binding ribosomal proteins"/>
    <property type="match status" value="1"/>
</dbReference>
<comment type="cofactor">
    <cofactor evidence="1">
        <name>Zn(2+)</name>
        <dbReference type="ChEBI" id="CHEBI:29105"/>
    </cofactor>
</comment>
<evidence type="ECO:0000256" key="5">
    <source>
        <dbReference type="ARBA" id="ARBA00023274"/>
    </source>
</evidence>
<keyword evidence="4" id="KW-0689">Ribosomal protein</keyword>
<sequence>MGSLSFTEFPPPPTPPEKEKRKHKKKHLVQNTNSYFMDVKFSQCYKITTLSSHAQRVVLCVGCSTILCQPTEGNARLREGCSFTQKQHPMPPVPR</sequence>
<reference key="1">
    <citation type="submission" date="2019-01" db="UniProtKB">
        <authorList>
            <consortium name="RefSeq"/>
        </authorList>
    </citation>
    <scope>IDENTIFICATION</scope>
</reference>
<accession>A0A3Q7RN30</accession>
<dbReference type="KEGG" id="vvp:112914189"/>
<keyword evidence="7" id="KW-1185">Reference proteome</keyword>
<dbReference type="GeneID" id="112914189"/>
<dbReference type="RefSeq" id="XP_025846979.1">
    <property type="nucleotide sequence ID" value="XM_025991194.1"/>
</dbReference>
<dbReference type="GO" id="GO:0005840">
    <property type="term" value="C:ribosome"/>
    <property type="evidence" value="ECO:0007669"/>
    <property type="project" value="UniProtKB-KW"/>
</dbReference>
<proteinExistence type="inferred from homology"/>
<dbReference type="GO" id="GO:0003735">
    <property type="term" value="F:structural constituent of ribosome"/>
    <property type="evidence" value="ECO:0007669"/>
    <property type="project" value="InterPro"/>
</dbReference>
<keyword evidence="3" id="KW-0862">Zinc</keyword>
<dbReference type="Gene3D" id="2.20.25.100">
    <property type="entry name" value="Zn-binding ribosomal proteins"/>
    <property type="match status" value="1"/>
</dbReference>
<protein>
    <submittedName>
        <fullName evidence="8">Small ribosomal subunit protein eS27-like</fullName>
    </submittedName>
</protein>
<gene>
    <name evidence="8" type="primary">LOC112914189</name>
</gene>